<reference evidence="4 5" key="1">
    <citation type="submission" date="2021-05" db="EMBL/GenBank/DDBJ databases">
        <title>Draft genomes of bacteria isolated from model marine particles.</title>
        <authorList>
            <person name="Datta M.S."/>
            <person name="Schwartzman J.A."/>
            <person name="Enke T.N."/>
            <person name="Saavedra J."/>
            <person name="Cermak N."/>
            <person name="Cordero O.X."/>
        </authorList>
    </citation>
    <scope>NUCLEOTIDE SEQUENCE [LARGE SCALE GENOMIC DNA]</scope>
    <source>
        <strain evidence="4 5">D2M19</strain>
    </source>
</reference>
<feature type="domain" description="Peptidase C14 caspase" evidence="3">
    <location>
        <begin position="425"/>
        <end position="647"/>
    </location>
</feature>
<organism evidence="4 5">
    <name type="scientific">Marinobacter salexigens</name>
    <dbReference type="NCBI Taxonomy" id="1925763"/>
    <lineage>
        <taxon>Bacteria</taxon>
        <taxon>Pseudomonadati</taxon>
        <taxon>Pseudomonadota</taxon>
        <taxon>Gammaproteobacteria</taxon>
        <taxon>Pseudomonadales</taxon>
        <taxon>Marinobacteraceae</taxon>
        <taxon>Marinobacter</taxon>
    </lineage>
</organism>
<dbReference type="EMBL" id="JAHKPV010000017">
    <property type="protein sequence ID" value="MBU2874212.1"/>
    <property type="molecule type" value="Genomic_DNA"/>
</dbReference>
<evidence type="ECO:0000256" key="1">
    <source>
        <dbReference type="SAM" id="Coils"/>
    </source>
</evidence>
<keyword evidence="5" id="KW-1185">Reference proteome</keyword>
<dbReference type="Pfam" id="PF08238">
    <property type="entry name" value="Sel1"/>
    <property type="match status" value="2"/>
</dbReference>
<proteinExistence type="predicted"/>
<accession>A0ABS6A7R4</accession>
<dbReference type="InterPro" id="IPR006597">
    <property type="entry name" value="Sel1-like"/>
</dbReference>
<feature type="chain" id="PRO_5047133586" evidence="2">
    <location>
        <begin position="27"/>
        <end position="668"/>
    </location>
</feature>
<keyword evidence="1" id="KW-0175">Coiled coil</keyword>
<gene>
    <name evidence="4" type="ORF">KO508_09355</name>
</gene>
<dbReference type="RefSeq" id="WP_216008060.1">
    <property type="nucleotide sequence ID" value="NZ_JAHKPV010000017.1"/>
</dbReference>
<evidence type="ECO:0000313" key="4">
    <source>
        <dbReference type="EMBL" id="MBU2874212.1"/>
    </source>
</evidence>
<evidence type="ECO:0000259" key="3">
    <source>
        <dbReference type="Pfam" id="PF00656"/>
    </source>
</evidence>
<dbReference type="PANTHER" id="PTHR11102:SF160">
    <property type="entry name" value="ERAD-ASSOCIATED E3 UBIQUITIN-PROTEIN LIGASE COMPONENT HRD3"/>
    <property type="match status" value="1"/>
</dbReference>
<dbReference type="Pfam" id="PF00656">
    <property type="entry name" value="Peptidase_C14"/>
    <property type="match status" value="1"/>
</dbReference>
<dbReference type="InterPro" id="IPR050767">
    <property type="entry name" value="Sel1_AlgK"/>
</dbReference>
<dbReference type="Proteomes" id="UP000753376">
    <property type="component" value="Unassembled WGS sequence"/>
</dbReference>
<protein>
    <submittedName>
        <fullName evidence="4">Caspase family protein</fullName>
    </submittedName>
</protein>
<keyword evidence="2" id="KW-0732">Signal</keyword>
<feature type="signal peptide" evidence="2">
    <location>
        <begin position="1"/>
        <end position="26"/>
    </location>
</feature>
<feature type="coiled-coil region" evidence="1">
    <location>
        <begin position="189"/>
        <end position="309"/>
    </location>
</feature>
<dbReference type="SMART" id="SM00671">
    <property type="entry name" value="SEL1"/>
    <property type="match status" value="2"/>
</dbReference>
<name>A0ABS6A7R4_9GAMM</name>
<evidence type="ECO:0000313" key="5">
    <source>
        <dbReference type="Proteomes" id="UP000753376"/>
    </source>
</evidence>
<comment type="caution">
    <text evidence="4">The sequence shown here is derived from an EMBL/GenBank/DDBJ whole genome shotgun (WGS) entry which is preliminary data.</text>
</comment>
<evidence type="ECO:0000256" key="2">
    <source>
        <dbReference type="SAM" id="SignalP"/>
    </source>
</evidence>
<dbReference type="PROSITE" id="PS51257">
    <property type="entry name" value="PROKAR_LIPOPROTEIN"/>
    <property type="match status" value="1"/>
</dbReference>
<dbReference type="InterPro" id="IPR011600">
    <property type="entry name" value="Pept_C14_caspase"/>
</dbReference>
<dbReference type="PANTHER" id="PTHR11102">
    <property type="entry name" value="SEL-1-LIKE PROTEIN"/>
    <property type="match status" value="1"/>
</dbReference>
<sequence length="668" mass="73859">MPINKKLSVTAVVASITSAIFLSSCAHVDHTVAVPDDADKLLIVDCLLPPQVRKLGSSFAYAAARRPVKTSAVDCEIRGGEYVAYDRADYRTALKVWLPQAEAGDPEAQNYVGQIYEKGLGLKEDYKTAAYWYEKSAEQGFSEAQINLGYLYEKGLGVAQDSAKALNLYRNASGIENDNLEFASTIEVARVSQDQLAKLQRELEAEQQKNLRLQEEMASVRDQMNNLDQELALARAQKRSKELELRLAQSEQSDGVDPAMEQQLQAEITDYEQQLSAGEKALRDFQSKEKSLEKEIEDNTLQLASAELNQGRMSIQLIDPPMSITRGVRGAVVEESVKEKEIFGKINVPGGLEELLINNSLHELDEFSMFWANVPLQGSITPVDIVAIDKLGQKVDYSFTIFSDQTPNKEAALIQSTDLKVGRYRALIIGNNSYQGIPSLSTAVADAQATDRVLRERYGFQTTVLLNANRYEILSSLDEMRRTMTADDNLLIYYAGHGEIDRVNDRGYWLPVDADPERRTNWISNIAITDIINAIPARHIMVIADSCYSGTLGQTNLAAGGAEGQIQPSAEWVAAMSEVNARTVLTSGGVRPVLDIGGGEHSVFAKAFLSVLNENNTLLEGHSLYRQVMRQMRVSMARINQAQVPEYAPIKHAGHEGGEFFLKPVDSI</sequence>